<dbReference type="Pfam" id="PF13813">
    <property type="entry name" value="MBOAT_2"/>
    <property type="match status" value="1"/>
</dbReference>
<dbReference type="GO" id="GO:0006629">
    <property type="term" value="P:lipid metabolic process"/>
    <property type="evidence" value="ECO:0007669"/>
    <property type="project" value="InterPro"/>
</dbReference>
<organism evidence="10 11">
    <name type="scientific">Laetiporus sulphureus 93-53</name>
    <dbReference type="NCBI Taxonomy" id="1314785"/>
    <lineage>
        <taxon>Eukaryota</taxon>
        <taxon>Fungi</taxon>
        <taxon>Dikarya</taxon>
        <taxon>Basidiomycota</taxon>
        <taxon>Agaricomycotina</taxon>
        <taxon>Agaricomycetes</taxon>
        <taxon>Polyporales</taxon>
        <taxon>Laetiporus</taxon>
    </lineage>
</organism>
<protein>
    <recommendedName>
        <fullName evidence="9">Wax synthase domain-containing protein</fullName>
    </recommendedName>
</protein>
<dbReference type="InParanoid" id="A0A165BMF1"/>
<comment type="pathway">
    <text evidence="2">Secondary metabolite biosynthesis.</text>
</comment>
<gene>
    <name evidence="10" type="ORF">LAESUDRAFT_731292</name>
</gene>
<evidence type="ECO:0000313" key="10">
    <source>
        <dbReference type="EMBL" id="KZT01306.1"/>
    </source>
</evidence>
<evidence type="ECO:0000256" key="2">
    <source>
        <dbReference type="ARBA" id="ARBA00005179"/>
    </source>
</evidence>
<dbReference type="Proteomes" id="UP000076871">
    <property type="component" value="Unassembled WGS sequence"/>
</dbReference>
<dbReference type="RefSeq" id="XP_040759046.1">
    <property type="nucleotide sequence ID" value="XM_040910016.1"/>
</dbReference>
<evidence type="ECO:0000256" key="6">
    <source>
        <dbReference type="ARBA" id="ARBA00022989"/>
    </source>
</evidence>
<dbReference type="PANTHER" id="PTHR31595:SF57">
    <property type="entry name" value="OS04G0481900 PROTEIN"/>
    <property type="match status" value="1"/>
</dbReference>
<dbReference type="InterPro" id="IPR032805">
    <property type="entry name" value="Wax_synthase_dom"/>
</dbReference>
<sequence length="398" mass="44520">MNINVDTRPLLPFVPYVLLQNGLLGCLVATRIQWRARVVAFLAYASILTSVFLYTTGDAQKNYSIGCTVMGHTLTAFHLLCLSDPLNDFRHERDKIPPSEMSYARRVHWAFCIIFNFRGVGWTYQVANVPPRSSEGKWTFVRQKLLTAFRWFLLVDFTQAYQRAHPLFSRQAADIFSLATQGYVQRCINIFVRLSSPVALIGLQYALLAAIVVALGISEPGDWPDMYGRWSDAYTVRRFWGRTYHQMIRRFTASIGKAVCRMLGLQTGSRASSNTQLYVGFAVSGIMHCGGDLMVSRALLGSSFPFFFAQAVAISLEDAVIHAGKGLAPETKGARAALRWVGYAWVFAWLSVSAPWYLNWSMRAGVIDTRRVPFSLIGLVVPGFEKALVRWLGGSASV</sequence>
<evidence type="ECO:0000256" key="5">
    <source>
        <dbReference type="ARBA" id="ARBA00022692"/>
    </source>
</evidence>
<dbReference type="GO" id="GO:0016020">
    <property type="term" value="C:membrane"/>
    <property type="evidence" value="ECO:0007669"/>
    <property type="project" value="UniProtKB-SubCell"/>
</dbReference>
<feature type="domain" description="Wax synthase" evidence="9">
    <location>
        <begin position="223"/>
        <end position="308"/>
    </location>
</feature>
<accession>A0A165BMF1</accession>
<keyword evidence="5 8" id="KW-0812">Transmembrane</keyword>
<feature type="transmembrane region" description="Helical" evidence="8">
    <location>
        <begin position="13"/>
        <end position="32"/>
    </location>
</feature>
<dbReference type="OrthoDB" id="1077582at2759"/>
<dbReference type="STRING" id="1314785.A0A165BMF1"/>
<dbReference type="GeneID" id="63827045"/>
<dbReference type="PANTHER" id="PTHR31595">
    <property type="entry name" value="LONG-CHAIN-ALCOHOL O-FATTY-ACYLTRANSFERASE 3-RELATED"/>
    <property type="match status" value="1"/>
</dbReference>
<comment type="similarity">
    <text evidence="3">Belongs to the wax synthase family.</text>
</comment>
<keyword evidence="6 8" id="KW-1133">Transmembrane helix</keyword>
<keyword evidence="4" id="KW-0808">Transferase</keyword>
<keyword evidence="7 8" id="KW-0472">Membrane</keyword>
<proteinExistence type="inferred from homology"/>
<evidence type="ECO:0000259" key="9">
    <source>
        <dbReference type="Pfam" id="PF13813"/>
    </source>
</evidence>
<evidence type="ECO:0000256" key="7">
    <source>
        <dbReference type="ARBA" id="ARBA00023136"/>
    </source>
</evidence>
<evidence type="ECO:0000256" key="1">
    <source>
        <dbReference type="ARBA" id="ARBA00004141"/>
    </source>
</evidence>
<reference evidence="10 11" key="1">
    <citation type="journal article" date="2016" name="Mol. Biol. Evol.">
        <title>Comparative Genomics of Early-Diverging Mushroom-Forming Fungi Provides Insights into the Origins of Lignocellulose Decay Capabilities.</title>
        <authorList>
            <person name="Nagy L.G."/>
            <person name="Riley R."/>
            <person name="Tritt A."/>
            <person name="Adam C."/>
            <person name="Daum C."/>
            <person name="Floudas D."/>
            <person name="Sun H."/>
            <person name="Yadav J.S."/>
            <person name="Pangilinan J."/>
            <person name="Larsson K.H."/>
            <person name="Matsuura K."/>
            <person name="Barry K."/>
            <person name="Labutti K."/>
            <person name="Kuo R."/>
            <person name="Ohm R.A."/>
            <person name="Bhattacharya S.S."/>
            <person name="Shirouzu T."/>
            <person name="Yoshinaga Y."/>
            <person name="Martin F.M."/>
            <person name="Grigoriev I.V."/>
            <person name="Hibbett D.S."/>
        </authorList>
    </citation>
    <scope>NUCLEOTIDE SEQUENCE [LARGE SCALE GENOMIC DNA]</scope>
    <source>
        <strain evidence="10 11">93-53</strain>
    </source>
</reference>
<evidence type="ECO:0000256" key="3">
    <source>
        <dbReference type="ARBA" id="ARBA00007282"/>
    </source>
</evidence>
<evidence type="ECO:0000256" key="4">
    <source>
        <dbReference type="ARBA" id="ARBA00022679"/>
    </source>
</evidence>
<feature type="transmembrane region" description="Helical" evidence="8">
    <location>
        <begin position="198"/>
        <end position="217"/>
    </location>
</feature>
<dbReference type="GO" id="GO:0008374">
    <property type="term" value="F:O-acyltransferase activity"/>
    <property type="evidence" value="ECO:0007669"/>
    <property type="project" value="InterPro"/>
</dbReference>
<evidence type="ECO:0000313" key="11">
    <source>
        <dbReference type="Proteomes" id="UP000076871"/>
    </source>
</evidence>
<dbReference type="InterPro" id="IPR044851">
    <property type="entry name" value="Wax_synthase"/>
</dbReference>
<dbReference type="EMBL" id="KV427666">
    <property type="protein sequence ID" value="KZT01306.1"/>
    <property type="molecule type" value="Genomic_DNA"/>
</dbReference>
<comment type="subcellular location">
    <subcellularLocation>
        <location evidence="1">Membrane</location>
        <topology evidence="1">Multi-pass membrane protein</topology>
    </subcellularLocation>
</comment>
<evidence type="ECO:0000256" key="8">
    <source>
        <dbReference type="SAM" id="Phobius"/>
    </source>
</evidence>
<name>A0A165BMF1_9APHY</name>
<feature type="transmembrane region" description="Helical" evidence="8">
    <location>
        <begin position="39"/>
        <end position="57"/>
    </location>
</feature>
<keyword evidence="11" id="KW-1185">Reference proteome</keyword>
<feature type="transmembrane region" description="Helical" evidence="8">
    <location>
        <begin position="340"/>
        <end position="358"/>
    </location>
</feature>
<dbReference type="AlphaFoldDB" id="A0A165BMF1"/>